<protein>
    <recommendedName>
        <fullName evidence="7">Non-structural maintenance of chromosomes element 4</fullName>
    </recommendedName>
</protein>
<evidence type="ECO:0000256" key="6">
    <source>
        <dbReference type="ARBA" id="ARBA00023242"/>
    </source>
</evidence>
<feature type="region of interest" description="Disordered" evidence="8">
    <location>
        <begin position="1"/>
        <end position="52"/>
    </location>
</feature>
<dbReference type="Pfam" id="PF15412">
    <property type="entry name" value="Nse4-Nse3_bdg"/>
    <property type="match status" value="1"/>
</dbReference>
<dbReference type="InterPro" id="IPR029225">
    <property type="entry name" value="Nse4_Nse3-bd"/>
</dbReference>
<dbReference type="GO" id="GO:0006310">
    <property type="term" value="P:DNA recombination"/>
    <property type="evidence" value="ECO:0007669"/>
    <property type="project" value="UniProtKB-UniRule"/>
</dbReference>
<name>A0AAD7VAB1_9FUNG</name>
<comment type="subunit">
    <text evidence="7">Component of the SMC5-SMC6 complex.</text>
</comment>
<dbReference type="GeneID" id="83209606"/>
<keyword evidence="6 7" id="KW-0539">Nucleus</keyword>
<keyword evidence="5 7" id="KW-0234">DNA repair</keyword>
<dbReference type="GO" id="GO:0030915">
    <property type="term" value="C:Smc5-Smc6 complex"/>
    <property type="evidence" value="ECO:0007669"/>
    <property type="project" value="UniProtKB-UniRule"/>
</dbReference>
<dbReference type="InterPro" id="IPR027786">
    <property type="entry name" value="Nse4/EID"/>
</dbReference>
<evidence type="ECO:0000313" key="11">
    <source>
        <dbReference type="EMBL" id="KAJ8661859.1"/>
    </source>
</evidence>
<evidence type="ECO:0000259" key="10">
    <source>
        <dbReference type="Pfam" id="PF15412"/>
    </source>
</evidence>
<organism evidence="11 12">
    <name type="scientific">Lichtheimia ornata</name>
    <dbReference type="NCBI Taxonomy" id="688661"/>
    <lineage>
        <taxon>Eukaryota</taxon>
        <taxon>Fungi</taxon>
        <taxon>Fungi incertae sedis</taxon>
        <taxon>Mucoromycota</taxon>
        <taxon>Mucoromycotina</taxon>
        <taxon>Mucoromycetes</taxon>
        <taxon>Mucorales</taxon>
        <taxon>Lichtheimiaceae</taxon>
        <taxon>Lichtheimia</taxon>
    </lineage>
</organism>
<feature type="region of interest" description="Disordered" evidence="8">
    <location>
        <begin position="57"/>
        <end position="76"/>
    </location>
</feature>
<comment type="caution">
    <text evidence="11">The sequence shown here is derived from an EMBL/GenBank/DDBJ whole genome shotgun (WGS) entry which is preliminary data.</text>
</comment>
<dbReference type="AlphaFoldDB" id="A0AAD7VAB1"/>
<evidence type="ECO:0000256" key="3">
    <source>
        <dbReference type="ARBA" id="ARBA00022763"/>
    </source>
</evidence>
<dbReference type="Pfam" id="PF08743">
    <property type="entry name" value="Nse4_C"/>
    <property type="match status" value="1"/>
</dbReference>
<evidence type="ECO:0000256" key="5">
    <source>
        <dbReference type="ARBA" id="ARBA00023204"/>
    </source>
</evidence>
<evidence type="ECO:0000259" key="9">
    <source>
        <dbReference type="Pfam" id="PF08743"/>
    </source>
</evidence>
<reference evidence="11 12" key="1">
    <citation type="submission" date="2023-03" db="EMBL/GenBank/DDBJ databases">
        <title>Genome sequence of Lichtheimia ornata CBS 291.66.</title>
        <authorList>
            <person name="Mohabir J.T."/>
            <person name="Shea T.P."/>
            <person name="Kurbessoian T."/>
            <person name="Berby B."/>
            <person name="Fontaine J."/>
            <person name="Livny J."/>
            <person name="Gnirke A."/>
            <person name="Stajich J.E."/>
            <person name="Cuomo C.A."/>
        </authorList>
    </citation>
    <scope>NUCLEOTIDE SEQUENCE [LARGE SCALE GENOMIC DNA]</scope>
    <source>
        <strain evidence="11">CBS 291.66</strain>
    </source>
</reference>
<dbReference type="PANTHER" id="PTHR16140">
    <property type="entry name" value="NON-STRUCTURAL MAINTENANCE OF CHROMOSOMES ELEMENT 4"/>
    <property type="match status" value="1"/>
</dbReference>
<dbReference type="GO" id="GO:0005634">
    <property type="term" value="C:nucleus"/>
    <property type="evidence" value="ECO:0007669"/>
    <property type="project" value="UniProtKB-SubCell"/>
</dbReference>
<evidence type="ECO:0000256" key="7">
    <source>
        <dbReference type="RuleBase" id="RU365071"/>
    </source>
</evidence>
<feature type="domain" description="Nse4/EID protein Nse3/MAGE-binding" evidence="10">
    <location>
        <begin position="95"/>
        <end position="132"/>
    </location>
</feature>
<keyword evidence="3 7" id="KW-0227">DNA damage</keyword>
<feature type="domain" description="Non-structural maintenance of chromosome element 4 C-terminal" evidence="9">
    <location>
        <begin position="227"/>
        <end position="312"/>
    </location>
</feature>
<evidence type="ECO:0000256" key="1">
    <source>
        <dbReference type="ARBA" id="ARBA00004123"/>
    </source>
</evidence>
<comment type="function">
    <text evidence="7">Component of the SMC5-SMC6 complex, that promotes sister chromatid alignment after DNA damage and facilitates double-stranded DNA breaks (DSBs) repair via homologous recombination between sister chromatids.</text>
</comment>
<proteinExistence type="inferred from homology"/>
<accession>A0AAD7VAB1</accession>
<keyword evidence="12" id="KW-1185">Reference proteome</keyword>
<dbReference type="PANTHER" id="PTHR16140:SF0">
    <property type="entry name" value="NON-STRUCTURAL MAINTENANCE OF CHROMOSOMES ELEMENT 4"/>
    <property type="match status" value="1"/>
</dbReference>
<keyword evidence="4 7" id="KW-0233">DNA recombination</keyword>
<dbReference type="EMBL" id="JARTCD010000006">
    <property type="protein sequence ID" value="KAJ8661859.1"/>
    <property type="molecule type" value="Genomic_DNA"/>
</dbReference>
<dbReference type="RefSeq" id="XP_058346772.1">
    <property type="nucleotide sequence ID" value="XM_058482274.1"/>
</dbReference>
<dbReference type="GO" id="GO:0006281">
    <property type="term" value="P:DNA repair"/>
    <property type="evidence" value="ECO:0007669"/>
    <property type="project" value="UniProtKB-UniRule"/>
</dbReference>
<sequence>MNIHHSDNSENQPADENEQQFRADLANKIDRTAFDPKQDKGERRRLRKKYRSLIGETEGNKRELAQTTSEGLDNNLDRGNKLFKEVRNPLEAVLDSRFMTLTADIATQRARNANIGNAAFDADEFISKIKRFGTCPNARELDDLDWKSIGYRAAAHSDRVTSIDFMLGPLKTEKKERKTAGRRNIIRMDTNAVRPTQLDETDLQNQENETSANVNEIYRLLNERGPYNYLKFVTNPTSFSQTVENIFYVSFLIRNALAEIDDSTGEPMLSICSPPTEDQIADGVTKSQLIMNMDMALWKEIIYTYNLQSSVIPTRTKSPLAVAGTKWY</sequence>
<comment type="subcellular location">
    <subcellularLocation>
        <location evidence="1 7">Nucleus</location>
    </subcellularLocation>
</comment>
<feature type="compositionally biased region" description="Basic and acidic residues" evidence="8">
    <location>
        <begin position="19"/>
        <end position="42"/>
    </location>
</feature>
<comment type="similarity">
    <text evidence="2 7">Belongs to the NSE4 family.</text>
</comment>
<evidence type="ECO:0000256" key="4">
    <source>
        <dbReference type="ARBA" id="ARBA00023172"/>
    </source>
</evidence>
<evidence type="ECO:0000256" key="8">
    <source>
        <dbReference type="SAM" id="MobiDB-lite"/>
    </source>
</evidence>
<dbReference type="Proteomes" id="UP001234581">
    <property type="component" value="Unassembled WGS sequence"/>
</dbReference>
<gene>
    <name evidence="11" type="ORF">O0I10_002188</name>
</gene>
<evidence type="ECO:0000256" key="2">
    <source>
        <dbReference type="ARBA" id="ARBA00008997"/>
    </source>
</evidence>
<dbReference type="InterPro" id="IPR014854">
    <property type="entry name" value="Nse4_C"/>
</dbReference>
<evidence type="ECO:0000313" key="12">
    <source>
        <dbReference type="Proteomes" id="UP001234581"/>
    </source>
</evidence>